<keyword evidence="3" id="KW-1185">Reference proteome</keyword>
<dbReference type="Proteomes" id="UP000807769">
    <property type="component" value="Unassembled WGS sequence"/>
</dbReference>
<proteinExistence type="predicted"/>
<evidence type="ECO:0000259" key="1">
    <source>
        <dbReference type="Pfam" id="PF20415"/>
    </source>
</evidence>
<dbReference type="GeneID" id="64626682"/>
<evidence type="ECO:0000313" key="2">
    <source>
        <dbReference type="EMBL" id="KAG1819753.1"/>
    </source>
</evidence>
<dbReference type="Pfam" id="PF20415">
    <property type="entry name" value="DUF6699"/>
    <property type="match status" value="1"/>
</dbReference>
<evidence type="ECO:0000313" key="3">
    <source>
        <dbReference type="Proteomes" id="UP000807769"/>
    </source>
</evidence>
<reference evidence="2" key="1">
    <citation type="journal article" date="2020" name="New Phytol.">
        <title>Comparative genomics reveals dynamic genome evolution in host specialist ectomycorrhizal fungi.</title>
        <authorList>
            <person name="Lofgren L.A."/>
            <person name="Nguyen N.H."/>
            <person name="Vilgalys R."/>
            <person name="Ruytinx J."/>
            <person name="Liao H.L."/>
            <person name="Branco S."/>
            <person name="Kuo A."/>
            <person name="LaButti K."/>
            <person name="Lipzen A."/>
            <person name="Andreopoulos W."/>
            <person name="Pangilinan J."/>
            <person name="Riley R."/>
            <person name="Hundley H."/>
            <person name="Na H."/>
            <person name="Barry K."/>
            <person name="Grigoriev I.V."/>
            <person name="Stajich J.E."/>
            <person name="Kennedy P.G."/>
        </authorList>
    </citation>
    <scope>NUCLEOTIDE SEQUENCE</scope>
    <source>
        <strain evidence="2">MN1</strain>
    </source>
</reference>
<gene>
    <name evidence="2" type="ORF">BJ212DRAFT_1298177</name>
</gene>
<dbReference type="OrthoDB" id="3333333at2759"/>
<dbReference type="InterPro" id="IPR046522">
    <property type="entry name" value="DUF6699"/>
</dbReference>
<dbReference type="RefSeq" id="XP_041195288.1">
    <property type="nucleotide sequence ID" value="XM_041332665.1"/>
</dbReference>
<feature type="domain" description="DUF6699" evidence="1">
    <location>
        <begin position="73"/>
        <end position="188"/>
    </location>
</feature>
<dbReference type="AlphaFoldDB" id="A0A9P7EET4"/>
<protein>
    <recommendedName>
        <fullName evidence="1">DUF6699 domain-containing protein</fullName>
    </recommendedName>
</protein>
<name>A0A9P7EET4_9AGAM</name>
<dbReference type="EMBL" id="JABBWG010000009">
    <property type="protein sequence ID" value="KAG1819753.1"/>
    <property type="molecule type" value="Genomic_DNA"/>
</dbReference>
<organism evidence="2 3">
    <name type="scientific">Suillus subaureus</name>
    <dbReference type="NCBI Taxonomy" id="48587"/>
    <lineage>
        <taxon>Eukaryota</taxon>
        <taxon>Fungi</taxon>
        <taxon>Dikarya</taxon>
        <taxon>Basidiomycota</taxon>
        <taxon>Agaricomycotina</taxon>
        <taxon>Agaricomycetes</taxon>
        <taxon>Agaricomycetidae</taxon>
        <taxon>Boletales</taxon>
        <taxon>Suillineae</taxon>
        <taxon>Suillaceae</taxon>
        <taxon>Suillus</taxon>
    </lineage>
</organism>
<comment type="caution">
    <text evidence="2">The sequence shown here is derived from an EMBL/GenBank/DDBJ whole genome shotgun (WGS) entry which is preliminary data.</text>
</comment>
<accession>A0A9P7EET4</accession>
<sequence length="278" mass="31814">MGDSTVSKWSAGVGYQCAQIDGPVLSQTDLYLLNTELQLHPIMAGANHGFHLMFNLVTGSTGGFNPNDRDRDIPFSAKDEPATLPRVQDLIIITESSPWCTVVHNERGVTMGDVCSTIWKEYTENYVTDAEFNVLPPRLQEQVKRAATHNNASGAAWNMYYNTPAPNRYKRVDWLRDKYYFDGLSKKDSYSIQRLGFKAPNIFLEFYFRDHRRDRIYTYFSMGTVTRNRNWFTKDQESPQWLPTLHMPSPNHSEFRVPSIELGAQKRQEAPNGTTGLS</sequence>